<name>A0A6A4VX61_AMPAM</name>
<organism evidence="1 2">
    <name type="scientific">Amphibalanus amphitrite</name>
    <name type="common">Striped barnacle</name>
    <name type="synonym">Balanus amphitrite</name>
    <dbReference type="NCBI Taxonomy" id="1232801"/>
    <lineage>
        <taxon>Eukaryota</taxon>
        <taxon>Metazoa</taxon>
        <taxon>Ecdysozoa</taxon>
        <taxon>Arthropoda</taxon>
        <taxon>Crustacea</taxon>
        <taxon>Multicrustacea</taxon>
        <taxon>Cirripedia</taxon>
        <taxon>Thoracica</taxon>
        <taxon>Thoracicalcarea</taxon>
        <taxon>Balanomorpha</taxon>
        <taxon>Balanoidea</taxon>
        <taxon>Balanidae</taxon>
        <taxon>Amphibalaninae</taxon>
        <taxon>Amphibalanus</taxon>
    </lineage>
</organism>
<accession>A0A6A4VX61</accession>
<comment type="caution">
    <text evidence="1">The sequence shown here is derived from an EMBL/GenBank/DDBJ whole genome shotgun (WGS) entry which is preliminary data.</text>
</comment>
<dbReference type="Proteomes" id="UP000440578">
    <property type="component" value="Unassembled WGS sequence"/>
</dbReference>
<dbReference type="OrthoDB" id="6399722at2759"/>
<sequence length="78" mass="8791">MNVENKMDLIGKIAEVNAKLGSNERAKERVVMSVVDKLGDPRNWTEAEVDSMKAKGILRHYPPARLTRLNNTALINKM</sequence>
<keyword evidence="2" id="KW-1185">Reference proteome</keyword>
<dbReference type="AlphaFoldDB" id="A0A6A4VX61"/>
<protein>
    <submittedName>
        <fullName evidence="1">Uncharacterized protein</fullName>
    </submittedName>
</protein>
<proteinExistence type="predicted"/>
<dbReference type="EMBL" id="VIIS01001712">
    <property type="protein sequence ID" value="KAF0293981.1"/>
    <property type="molecule type" value="Genomic_DNA"/>
</dbReference>
<reference evidence="1 2" key="1">
    <citation type="submission" date="2019-07" db="EMBL/GenBank/DDBJ databases">
        <title>Draft genome assembly of a fouling barnacle, Amphibalanus amphitrite (Darwin, 1854): The first reference genome for Thecostraca.</title>
        <authorList>
            <person name="Kim W."/>
        </authorList>
    </citation>
    <scope>NUCLEOTIDE SEQUENCE [LARGE SCALE GENOMIC DNA]</scope>
    <source>
        <strain evidence="1">SNU_AA5</strain>
        <tissue evidence="1">Soma without cirri and trophi</tissue>
    </source>
</reference>
<gene>
    <name evidence="1" type="ORF">FJT64_008298</name>
</gene>
<evidence type="ECO:0000313" key="1">
    <source>
        <dbReference type="EMBL" id="KAF0293981.1"/>
    </source>
</evidence>
<evidence type="ECO:0000313" key="2">
    <source>
        <dbReference type="Proteomes" id="UP000440578"/>
    </source>
</evidence>